<keyword evidence="4" id="KW-0597">Phosphoprotein</keyword>
<dbReference type="GO" id="GO:0015851">
    <property type="term" value="P:nucleobase transport"/>
    <property type="evidence" value="ECO:0007669"/>
    <property type="project" value="UniProtKB-ARBA"/>
</dbReference>
<feature type="transmembrane region" description="Helical" evidence="10">
    <location>
        <begin position="134"/>
        <end position="157"/>
    </location>
</feature>
<dbReference type="GO" id="GO:0000329">
    <property type="term" value="C:fungal-type vacuole membrane"/>
    <property type="evidence" value="ECO:0007669"/>
    <property type="project" value="TreeGrafter"/>
</dbReference>
<evidence type="ECO:0000256" key="8">
    <source>
        <dbReference type="PIRNR" id="PIRNR002744"/>
    </source>
</evidence>
<dbReference type="OrthoDB" id="5428495at2759"/>
<feature type="transmembrane region" description="Helical" evidence="10">
    <location>
        <begin position="209"/>
        <end position="230"/>
    </location>
</feature>
<dbReference type="EMBL" id="QWIL01002061">
    <property type="protein sequence ID" value="RMX97221.1"/>
    <property type="molecule type" value="Genomic_DNA"/>
</dbReference>
<comment type="similarity">
    <text evidence="2 8">Belongs to the purine-cytosine permease (2.A.39) family.</text>
</comment>
<evidence type="ECO:0008006" key="13">
    <source>
        <dbReference type="Google" id="ProtNLM"/>
    </source>
</evidence>
<evidence type="ECO:0000256" key="9">
    <source>
        <dbReference type="SAM" id="MobiDB-lite"/>
    </source>
</evidence>
<evidence type="ECO:0000256" key="3">
    <source>
        <dbReference type="ARBA" id="ARBA00022448"/>
    </source>
</evidence>
<dbReference type="Pfam" id="PF02133">
    <property type="entry name" value="Transp_cyt_pur"/>
    <property type="match status" value="1"/>
</dbReference>
<dbReference type="PIRSF" id="PIRSF002744">
    <property type="entry name" value="Pur-cyt_permease"/>
    <property type="match status" value="1"/>
</dbReference>
<dbReference type="PANTHER" id="PTHR31806:SF7">
    <property type="entry name" value="TRANSPORTER, PUTATIVE (AFU_ORTHOLOGUE AFUA_2G04690)-RELATED"/>
    <property type="match status" value="1"/>
</dbReference>
<feature type="transmembrane region" description="Helical" evidence="10">
    <location>
        <begin position="431"/>
        <end position="453"/>
    </location>
</feature>
<feature type="transmembrane region" description="Helical" evidence="10">
    <location>
        <begin position="310"/>
        <end position="335"/>
    </location>
</feature>
<evidence type="ECO:0000256" key="10">
    <source>
        <dbReference type="SAM" id="Phobius"/>
    </source>
</evidence>
<feature type="transmembrane region" description="Helical" evidence="10">
    <location>
        <begin position="275"/>
        <end position="298"/>
    </location>
</feature>
<dbReference type="Gene3D" id="1.10.4160.10">
    <property type="entry name" value="Hydantoin permease"/>
    <property type="match status" value="1"/>
</dbReference>
<feature type="transmembrane region" description="Helical" evidence="10">
    <location>
        <begin position="514"/>
        <end position="532"/>
    </location>
</feature>
<proteinExistence type="inferred from homology"/>
<gene>
    <name evidence="11" type="ORF">D0867_12860</name>
</gene>
<dbReference type="InterPro" id="IPR001248">
    <property type="entry name" value="Pur-cyt_permease"/>
</dbReference>
<evidence type="ECO:0000313" key="12">
    <source>
        <dbReference type="Proteomes" id="UP000271337"/>
    </source>
</evidence>
<keyword evidence="6 10" id="KW-1133">Transmembrane helix</keyword>
<keyword evidence="5 10" id="KW-0812">Transmembrane</keyword>
<organism evidence="11 12">
    <name type="scientific">Hortaea werneckii</name>
    <name type="common">Black yeast</name>
    <name type="synonym">Cladosporium werneckii</name>
    <dbReference type="NCBI Taxonomy" id="91943"/>
    <lineage>
        <taxon>Eukaryota</taxon>
        <taxon>Fungi</taxon>
        <taxon>Dikarya</taxon>
        <taxon>Ascomycota</taxon>
        <taxon>Pezizomycotina</taxon>
        <taxon>Dothideomycetes</taxon>
        <taxon>Dothideomycetidae</taxon>
        <taxon>Mycosphaerellales</taxon>
        <taxon>Teratosphaeriaceae</taxon>
        <taxon>Hortaea</taxon>
    </lineage>
</organism>
<dbReference type="PANTHER" id="PTHR31806">
    <property type="entry name" value="PURINE-CYTOSINE PERMEASE FCY2-RELATED"/>
    <property type="match status" value="1"/>
</dbReference>
<evidence type="ECO:0000256" key="2">
    <source>
        <dbReference type="ARBA" id="ARBA00008974"/>
    </source>
</evidence>
<dbReference type="GO" id="GO:0022857">
    <property type="term" value="F:transmembrane transporter activity"/>
    <property type="evidence" value="ECO:0007669"/>
    <property type="project" value="InterPro"/>
</dbReference>
<evidence type="ECO:0000256" key="6">
    <source>
        <dbReference type="ARBA" id="ARBA00022989"/>
    </source>
</evidence>
<evidence type="ECO:0000313" key="11">
    <source>
        <dbReference type="EMBL" id="RMX97221.1"/>
    </source>
</evidence>
<feature type="transmembrane region" description="Helical" evidence="10">
    <location>
        <begin position="239"/>
        <end position="255"/>
    </location>
</feature>
<evidence type="ECO:0000256" key="7">
    <source>
        <dbReference type="ARBA" id="ARBA00023136"/>
    </source>
</evidence>
<dbReference type="FunFam" id="1.10.4160.10:FF:000002">
    <property type="entry name" value="Purine-cytosine permease fcyB"/>
    <property type="match status" value="1"/>
</dbReference>
<protein>
    <recommendedName>
        <fullName evidence="13">Nucleoside transporter</fullName>
    </recommendedName>
</protein>
<feature type="region of interest" description="Disordered" evidence="9">
    <location>
        <begin position="1"/>
        <end position="50"/>
    </location>
</feature>
<feature type="transmembrane region" description="Helical" evidence="10">
    <location>
        <begin position="178"/>
        <end position="203"/>
    </location>
</feature>
<feature type="transmembrane region" description="Helical" evidence="10">
    <location>
        <begin position="358"/>
        <end position="381"/>
    </location>
</feature>
<comment type="subcellular location">
    <subcellularLocation>
        <location evidence="1">Membrane</location>
        <topology evidence="1">Multi-pass membrane protein</topology>
    </subcellularLocation>
</comment>
<name>A0A3M6Y2V9_HORWE</name>
<evidence type="ECO:0000256" key="4">
    <source>
        <dbReference type="ARBA" id="ARBA00022553"/>
    </source>
</evidence>
<keyword evidence="7 8" id="KW-0472">Membrane</keyword>
<feature type="transmembrane region" description="Helical" evidence="10">
    <location>
        <begin position="474"/>
        <end position="494"/>
    </location>
</feature>
<evidence type="ECO:0000256" key="5">
    <source>
        <dbReference type="ARBA" id="ARBA00022692"/>
    </source>
</evidence>
<dbReference type="InterPro" id="IPR026030">
    <property type="entry name" value="Pur-cyt_permease_Fcy2/21/22"/>
</dbReference>
<feature type="transmembrane region" description="Helical" evidence="10">
    <location>
        <begin position="101"/>
        <end position="122"/>
    </location>
</feature>
<accession>A0A3M6Y2V9</accession>
<evidence type="ECO:0000256" key="1">
    <source>
        <dbReference type="ARBA" id="ARBA00004141"/>
    </source>
</evidence>
<dbReference type="GO" id="GO:0005886">
    <property type="term" value="C:plasma membrane"/>
    <property type="evidence" value="ECO:0007669"/>
    <property type="project" value="TreeGrafter"/>
</dbReference>
<keyword evidence="3 8" id="KW-0813">Transport</keyword>
<reference evidence="11 12" key="1">
    <citation type="journal article" date="2018" name="BMC Genomics">
        <title>Genomic evidence for intraspecific hybridization in a clonal and extremely halotolerant yeast.</title>
        <authorList>
            <person name="Gostincar C."/>
            <person name="Stajich J.E."/>
            <person name="Zupancic J."/>
            <person name="Zalar P."/>
            <person name="Gunde-Cimerman N."/>
        </authorList>
    </citation>
    <scope>NUCLEOTIDE SEQUENCE [LARGE SCALE GENOMIC DNA]</scope>
    <source>
        <strain evidence="11 12">EXF-6669</strain>
    </source>
</reference>
<comment type="caution">
    <text evidence="11">The sequence shown here is derived from an EMBL/GenBank/DDBJ whole genome shotgun (WGS) entry which is preliminary data.</text>
</comment>
<feature type="transmembrane region" description="Helical" evidence="10">
    <location>
        <begin position="402"/>
        <end position="419"/>
    </location>
</feature>
<dbReference type="Proteomes" id="UP000271337">
    <property type="component" value="Unassembled WGS sequence"/>
</dbReference>
<feature type="compositionally biased region" description="Polar residues" evidence="9">
    <location>
        <begin position="34"/>
        <end position="50"/>
    </location>
</feature>
<dbReference type="VEuPathDB" id="FungiDB:BTJ68_08792"/>
<dbReference type="AlphaFoldDB" id="A0A3M6Y2V9"/>
<sequence length="539" mass="58734">MPYDEEKQLGEPAISSAAASKSLQRPLTAEEKFAQSTVDVESRSPSSEQEYQGTIIRQDNGILSKLRSWESAMDRKLGIESEAIDRKLPDERQPMTWASQLGMALLWASGTMNLSCFSTGFLGWQFGLSLKQSIVIVIFASLLGGAVSAFSATLGAATGLRQISISRYSMGWWPNKVVAALNVIQQLGWSAAGCITGGIALVAASDGSIPIAMGVIIIAIVSLVVSFAGLKMILIYERYAWAIYLVIFLIIFGQTGRYADNSPTDLAGVDLSGQVLSLIAVVYGSSASWCTIASDYYVSYPVNVSRVKVFVFTTLGISIPTSIGMVAGCVVSSALNNRPDWNDIYETQGLGFLLQEALYPYGFAKFLLVLLVLSGINCNIINTYSAAISCQQFARPFARMPRFVWTILCFGVIVALSLAGRKQLQAYLENFLSMLGYWCTSYFVILFCEHYIFRKGNFANYDLEGWNDPKKLPVGVAAFCAFALGVVMWIMGLVQTWYVGPVGARIGSSGGDVANELTLAVTAIAYVPFRYLELKYIGR</sequence>